<feature type="transmembrane region" description="Helical" evidence="7">
    <location>
        <begin position="192"/>
        <end position="215"/>
    </location>
</feature>
<feature type="transmembrane region" description="Helical" evidence="7">
    <location>
        <begin position="136"/>
        <end position="160"/>
    </location>
</feature>
<comment type="subcellular location">
    <subcellularLocation>
        <location evidence="1">Membrane</location>
        <topology evidence="1">Multi-pass membrane protein</topology>
    </subcellularLocation>
</comment>
<dbReference type="RefSeq" id="WP_201076701.1">
    <property type="nucleotide sequence ID" value="NZ_CP067420.1"/>
</dbReference>
<proteinExistence type="inferred from homology"/>
<dbReference type="Pfam" id="PF04610">
    <property type="entry name" value="TrbL"/>
    <property type="match status" value="1"/>
</dbReference>
<evidence type="ECO:0000256" key="4">
    <source>
        <dbReference type="ARBA" id="ARBA00022989"/>
    </source>
</evidence>
<sequence>MNTSVADRLLDAYIAIGDAAVQAIRPDVMFVLITLAVIGLTWAHLRNALTLRESPINLLIMQFMTVGFFVWLLENWSGLMRALMGGMVQLGLKAGGNAMTPDQFLHPSEIASAGIRIAAPLIDAVGFWGWLTGTNVLLAVSMIIVVFAFFIMSLQVLVAIIEFKLGVVWCFFMVALGIFKGTAFASEKALGYVFASGIKLFALATVVSVGSVLMTTMGTVADPTAPTYNEALGMAFGSLVLAALAWFIPSKVAGVIGGGPSLGAGAAIGTMAAIGATAAVAAVGGAAVAKAASGTGALRAATTGGATRGGLPPMGGVAPGGDGGGSPGGNRGGLSWQMRANPVMASSALETIDRTERAHAATLGKINGGVSFKAPETAEHERAQAYRGLAWDIGSQMQESDPELSQRIEGELDRIEAMKMDLARAGVSPAVNSATLAEEYRNVTMRALNLDGGGGFDTPSLSTSLTPEGRSRNAALASSLGVGNLIRAEAAKGRTTRQIAEGLGDRLSPVNRMAERIGQGSDANLHRMAVVQAYKDEHGIPNPTDAGFKSWAALEKKNWGAAAAQAPAQPARSDAPSWARNPGHGASSNLLKIPASLNAIVPRGAERSAGMTASNTGVRE</sequence>
<evidence type="ECO:0000313" key="9">
    <source>
        <dbReference type="Proteomes" id="UP000595197"/>
    </source>
</evidence>
<reference evidence="8" key="1">
    <citation type="submission" date="2021-02" db="EMBL/GenBank/DDBJ databases">
        <title>Skermanella TT6 skin isolate.</title>
        <authorList>
            <person name="Lee K."/>
            <person name="Ganzorig M."/>
        </authorList>
    </citation>
    <scope>NUCLEOTIDE SEQUENCE</scope>
    <source>
        <strain evidence="8">TT6</strain>
    </source>
</reference>
<feature type="compositionally biased region" description="Gly residues" evidence="6">
    <location>
        <begin position="317"/>
        <end position="332"/>
    </location>
</feature>
<keyword evidence="9" id="KW-1185">Reference proteome</keyword>
<comment type="similarity">
    <text evidence="2">Belongs to the TrbL/VirB6 family.</text>
</comment>
<feature type="transmembrane region" description="Helical" evidence="7">
    <location>
        <begin position="57"/>
        <end position="73"/>
    </location>
</feature>
<evidence type="ECO:0000256" key="1">
    <source>
        <dbReference type="ARBA" id="ARBA00004141"/>
    </source>
</evidence>
<organism evidence="8 9">
    <name type="scientific">Skermanella cutis</name>
    <dbReference type="NCBI Taxonomy" id="2775420"/>
    <lineage>
        <taxon>Bacteria</taxon>
        <taxon>Pseudomonadati</taxon>
        <taxon>Pseudomonadota</taxon>
        <taxon>Alphaproteobacteria</taxon>
        <taxon>Rhodospirillales</taxon>
        <taxon>Azospirillaceae</taxon>
        <taxon>Skermanella</taxon>
    </lineage>
</organism>
<feature type="transmembrane region" description="Helical" evidence="7">
    <location>
        <begin position="167"/>
        <end position="186"/>
    </location>
</feature>
<dbReference type="InterPro" id="IPR007688">
    <property type="entry name" value="Conjugal_tfr_TrbL/VirB6"/>
</dbReference>
<keyword evidence="5 7" id="KW-0472">Membrane</keyword>
<dbReference type="Proteomes" id="UP000595197">
    <property type="component" value="Chromosome"/>
</dbReference>
<evidence type="ECO:0000313" key="8">
    <source>
        <dbReference type="EMBL" id="QQP89908.1"/>
    </source>
</evidence>
<dbReference type="InterPro" id="IPR014150">
    <property type="entry name" value="Conjugal_tfr_TrbL"/>
</dbReference>
<evidence type="ECO:0000256" key="3">
    <source>
        <dbReference type="ARBA" id="ARBA00022692"/>
    </source>
</evidence>
<dbReference type="NCBIfam" id="TIGR02783">
    <property type="entry name" value="TrbL_P"/>
    <property type="match status" value="1"/>
</dbReference>
<feature type="region of interest" description="Disordered" evidence="6">
    <location>
        <begin position="563"/>
        <end position="589"/>
    </location>
</feature>
<evidence type="ECO:0000256" key="5">
    <source>
        <dbReference type="ARBA" id="ARBA00023136"/>
    </source>
</evidence>
<keyword evidence="3 7" id="KW-0812">Transmembrane</keyword>
<keyword evidence="4 7" id="KW-1133">Transmembrane helix</keyword>
<protein>
    <submittedName>
        <fullName evidence="8">P-type conjugative transfer protein TrbL</fullName>
    </submittedName>
</protein>
<accession>A0ABX7B6A6</accession>
<gene>
    <name evidence="8" type="primary">trbL</name>
    <name evidence="8" type="ORF">IGS68_01105</name>
</gene>
<name>A0ABX7B6A6_9PROT</name>
<feature type="region of interest" description="Disordered" evidence="6">
    <location>
        <begin position="303"/>
        <end position="332"/>
    </location>
</feature>
<evidence type="ECO:0000256" key="2">
    <source>
        <dbReference type="ARBA" id="ARBA00007802"/>
    </source>
</evidence>
<feature type="transmembrane region" description="Helical" evidence="7">
    <location>
        <begin position="227"/>
        <end position="248"/>
    </location>
</feature>
<dbReference type="EMBL" id="CP067420">
    <property type="protein sequence ID" value="QQP89908.1"/>
    <property type="molecule type" value="Genomic_DNA"/>
</dbReference>
<evidence type="ECO:0000256" key="7">
    <source>
        <dbReference type="SAM" id="Phobius"/>
    </source>
</evidence>
<feature type="compositionally biased region" description="Low complexity" evidence="6">
    <location>
        <begin position="303"/>
        <end position="316"/>
    </location>
</feature>
<evidence type="ECO:0000256" key="6">
    <source>
        <dbReference type="SAM" id="MobiDB-lite"/>
    </source>
</evidence>
<feature type="transmembrane region" description="Helical" evidence="7">
    <location>
        <begin position="268"/>
        <end position="289"/>
    </location>
</feature>
<feature type="transmembrane region" description="Helical" evidence="7">
    <location>
        <begin position="28"/>
        <end position="45"/>
    </location>
</feature>